<accession>A0A7S0ASU1</accession>
<organism evidence="2">
    <name type="scientific">Pyrodinium bahamense</name>
    <dbReference type="NCBI Taxonomy" id="73915"/>
    <lineage>
        <taxon>Eukaryota</taxon>
        <taxon>Sar</taxon>
        <taxon>Alveolata</taxon>
        <taxon>Dinophyceae</taxon>
        <taxon>Gonyaulacales</taxon>
        <taxon>Pyrocystaceae</taxon>
        <taxon>Pyrodinium</taxon>
    </lineage>
</organism>
<dbReference type="AlphaFoldDB" id="A0A7S0ASU1"/>
<name>A0A7S0ASU1_9DINO</name>
<gene>
    <name evidence="2" type="ORF">PBAH0796_LOCUS20774</name>
</gene>
<sequence length="182" mass="19840">MKKDAGSEVANTWDAASDNSTHAPDTPGLASDTASFSRLGSAEDCTAASAAARAGEKPRHRAVPPCCRSFWWPDEIKQSQLLERRCPRPAGVDGPGATEGPTLAIDLWRIPRNKLGDARLIAGRRARPTRWELFLEAFRENMPCMEGTCLMGISLLDRAFAAYVGVEPSDYGAHRRTTAQKQ</sequence>
<proteinExistence type="predicted"/>
<feature type="region of interest" description="Disordered" evidence="1">
    <location>
        <begin position="1"/>
        <end position="35"/>
    </location>
</feature>
<evidence type="ECO:0000256" key="1">
    <source>
        <dbReference type="SAM" id="MobiDB-lite"/>
    </source>
</evidence>
<protein>
    <submittedName>
        <fullName evidence="2">Uncharacterized protein</fullName>
    </submittedName>
</protein>
<dbReference type="EMBL" id="HBEG01034009">
    <property type="protein sequence ID" value="CAD8372248.1"/>
    <property type="molecule type" value="Transcribed_RNA"/>
</dbReference>
<reference evidence="2" key="1">
    <citation type="submission" date="2021-01" db="EMBL/GenBank/DDBJ databases">
        <authorList>
            <person name="Corre E."/>
            <person name="Pelletier E."/>
            <person name="Niang G."/>
            <person name="Scheremetjew M."/>
            <person name="Finn R."/>
            <person name="Kale V."/>
            <person name="Holt S."/>
            <person name="Cochrane G."/>
            <person name="Meng A."/>
            <person name="Brown T."/>
            <person name="Cohen L."/>
        </authorList>
    </citation>
    <scope>NUCLEOTIDE SEQUENCE</scope>
    <source>
        <strain evidence="2">Pbaha01</strain>
    </source>
</reference>
<evidence type="ECO:0000313" key="2">
    <source>
        <dbReference type="EMBL" id="CAD8372248.1"/>
    </source>
</evidence>